<feature type="transmembrane region" description="Helical" evidence="1">
    <location>
        <begin position="128"/>
        <end position="145"/>
    </location>
</feature>
<proteinExistence type="predicted"/>
<reference evidence="2 3" key="1">
    <citation type="submission" date="2019-03" db="EMBL/GenBank/DDBJ databases">
        <authorList>
            <person name="Kim M.K.M."/>
        </authorList>
    </citation>
    <scope>NUCLEOTIDE SEQUENCE [LARGE SCALE GENOMIC DNA]</scope>
    <source>
        <strain evidence="2 3">18JY21-1</strain>
    </source>
</reference>
<dbReference type="EMBL" id="SKFG01000032">
    <property type="protein sequence ID" value="TCZ73402.1"/>
    <property type="molecule type" value="Genomic_DNA"/>
</dbReference>
<dbReference type="RefSeq" id="WP_132420049.1">
    <property type="nucleotide sequence ID" value="NZ_SKFG01000032.1"/>
</dbReference>
<dbReference type="Proteomes" id="UP000295418">
    <property type="component" value="Unassembled WGS sequence"/>
</dbReference>
<sequence>MNQSYQNHDMDPYDNYPRYEPVYKRKRKWLAGLFSMFVPGLGHMYLGLLQRGLMFMFLIAVNISFITLIVNNGDPNVALVTIISLCIPITYFYTIFDVLQYTDRINYFISLGGTTPEAIKQLSGNNNLGFMLIAVGGWFFLLSVNPKWLTFIFESALGSYIGGILLVIAGVVMIFLNQRKK</sequence>
<feature type="transmembrane region" description="Helical" evidence="1">
    <location>
        <begin position="157"/>
        <end position="176"/>
    </location>
</feature>
<keyword evidence="3" id="KW-1185">Reference proteome</keyword>
<evidence type="ECO:0000313" key="3">
    <source>
        <dbReference type="Proteomes" id="UP000295418"/>
    </source>
</evidence>
<evidence type="ECO:0000256" key="1">
    <source>
        <dbReference type="SAM" id="Phobius"/>
    </source>
</evidence>
<protein>
    <submittedName>
        <fullName evidence="2">Uncharacterized protein</fullName>
    </submittedName>
</protein>
<feature type="transmembrane region" description="Helical" evidence="1">
    <location>
        <begin position="29"/>
        <end position="46"/>
    </location>
</feature>
<evidence type="ECO:0000313" key="2">
    <source>
        <dbReference type="EMBL" id="TCZ73402.1"/>
    </source>
</evidence>
<accession>A0A4V2WN15</accession>
<keyword evidence="1" id="KW-0812">Transmembrane</keyword>
<comment type="caution">
    <text evidence="2">The sequence shown here is derived from an EMBL/GenBank/DDBJ whole genome shotgun (WGS) entry which is preliminary data.</text>
</comment>
<name>A0A4V2WN15_9BACL</name>
<dbReference type="OrthoDB" id="82335at2"/>
<organism evidence="2 3">
    <name type="scientific">Paenibacillus albiflavus</name>
    <dbReference type="NCBI Taxonomy" id="2545760"/>
    <lineage>
        <taxon>Bacteria</taxon>
        <taxon>Bacillati</taxon>
        <taxon>Bacillota</taxon>
        <taxon>Bacilli</taxon>
        <taxon>Bacillales</taxon>
        <taxon>Paenibacillaceae</taxon>
        <taxon>Paenibacillus</taxon>
    </lineage>
</organism>
<feature type="transmembrane region" description="Helical" evidence="1">
    <location>
        <begin position="53"/>
        <end position="71"/>
    </location>
</feature>
<keyword evidence="1" id="KW-1133">Transmembrane helix</keyword>
<keyword evidence="1" id="KW-0472">Membrane</keyword>
<feature type="transmembrane region" description="Helical" evidence="1">
    <location>
        <begin position="77"/>
        <end position="96"/>
    </location>
</feature>
<gene>
    <name evidence="2" type="ORF">E0485_21075</name>
</gene>
<dbReference type="AlphaFoldDB" id="A0A4V2WN15"/>